<protein>
    <recommendedName>
        <fullName evidence="5">Secreted protein</fullName>
    </recommendedName>
</protein>
<keyword evidence="4" id="KW-1185">Reference proteome</keyword>
<sequence length="154" mass="15419">MRDGRIPAAATPWSFFVPIALAVLVGGLVAGLILRSLDDDPVADDAPQPVAAAATDGGQPPAGSALVQTAEPEATPPADSDSVEPARRTEAATVADGESGAAPPALPGALLARRDGAPAACINGTIALRDENGWQQQLENDAPVACVEAPVTAR</sequence>
<gene>
    <name evidence="3" type="ORF">QF205_05675</name>
</gene>
<keyword evidence="2" id="KW-0472">Membrane</keyword>
<dbReference type="RefSeq" id="WP_280941782.1">
    <property type="nucleotide sequence ID" value="NZ_JARYGX010000013.1"/>
</dbReference>
<proteinExistence type="predicted"/>
<keyword evidence="2" id="KW-0812">Transmembrane</keyword>
<comment type="caution">
    <text evidence="3">The sequence shown here is derived from an EMBL/GenBank/DDBJ whole genome shotgun (WGS) entry which is preliminary data.</text>
</comment>
<organism evidence="3 4">
    <name type="scientific">Luteimonas composti</name>
    <dbReference type="NCBI Taxonomy" id="398257"/>
    <lineage>
        <taxon>Bacteria</taxon>
        <taxon>Pseudomonadati</taxon>
        <taxon>Pseudomonadota</taxon>
        <taxon>Gammaproteobacteria</taxon>
        <taxon>Lysobacterales</taxon>
        <taxon>Lysobacteraceae</taxon>
        <taxon>Luteimonas</taxon>
    </lineage>
</organism>
<accession>A0ABT6MQF5</accession>
<reference evidence="3" key="1">
    <citation type="journal article" date="2007" name="Int. J. Syst. Evol. Microbiol.">
        <title>Luteimonas composti sp. nov., a moderately thermophilic bacterium isolated from food waste.</title>
        <authorList>
            <person name="Young C.C."/>
            <person name="Kampfer P."/>
            <person name="Chen W.M."/>
            <person name="Yen W.S."/>
            <person name="Arun A.B."/>
            <person name="Lai W.A."/>
            <person name="Shen F.T."/>
            <person name="Rekha P.D."/>
            <person name="Lin K.Y."/>
            <person name="Chou J.H."/>
        </authorList>
    </citation>
    <scope>NUCLEOTIDE SEQUENCE</scope>
    <source>
        <strain evidence="3">CC-YY355</strain>
    </source>
</reference>
<feature type="region of interest" description="Disordered" evidence="1">
    <location>
        <begin position="45"/>
        <end position="106"/>
    </location>
</feature>
<dbReference type="Proteomes" id="UP001160550">
    <property type="component" value="Unassembled WGS sequence"/>
</dbReference>
<evidence type="ECO:0000256" key="1">
    <source>
        <dbReference type="SAM" id="MobiDB-lite"/>
    </source>
</evidence>
<keyword evidence="2" id="KW-1133">Transmembrane helix</keyword>
<name>A0ABT6MQF5_9GAMM</name>
<dbReference type="EMBL" id="JARYGX010000013">
    <property type="protein sequence ID" value="MDH7452575.1"/>
    <property type="molecule type" value="Genomic_DNA"/>
</dbReference>
<reference evidence="3" key="2">
    <citation type="submission" date="2023-04" db="EMBL/GenBank/DDBJ databases">
        <authorList>
            <person name="Sun J.-Q."/>
        </authorList>
    </citation>
    <scope>NUCLEOTIDE SEQUENCE</scope>
    <source>
        <strain evidence="3">CC-YY355</strain>
    </source>
</reference>
<evidence type="ECO:0000256" key="2">
    <source>
        <dbReference type="SAM" id="Phobius"/>
    </source>
</evidence>
<feature type="transmembrane region" description="Helical" evidence="2">
    <location>
        <begin position="12"/>
        <end position="34"/>
    </location>
</feature>
<evidence type="ECO:0008006" key="5">
    <source>
        <dbReference type="Google" id="ProtNLM"/>
    </source>
</evidence>
<feature type="compositionally biased region" description="Low complexity" evidence="1">
    <location>
        <begin position="45"/>
        <end position="56"/>
    </location>
</feature>
<evidence type="ECO:0000313" key="4">
    <source>
        <dbReference type="Proteomes" id="UP001160550"/>
    </source>
</evidence>
<evidence type="ECO:0000313" key="3">
    <source>
        <dbReference type="EMBL" id="MDH7452575.1"/>
    </source>
</evidence>